<evidence type="ECO:0000259" key="1">
    <source>
        <dbReference type="PROSITE" id="PS50097"/>
    </source>
</evidence>
<dbReference type="SUPFAM" id="SSF54695">
    <property type="entry name" value="POZ domain"/>
    <property type="match status" value="1"/>
</dbReference>
<dbReference type="Pfam" id="PF00651">
    <property type="entry name" value="BTB"/>
    <property type="match status" value="1"/>
</dbReference>
<dbReference type="PANTHER" id="PTHR47843">
    <property type="entry name" value="BTB DOMAIN-CONTAINING PROTEIN-RELATED"/>
    <property type="match status" value="1"/>
</dbReference>
<dbReference type="PROSITE" id="PS50097">
    <property type="entry name" value="BTB"/>
    <property type="match status" value="1"/>
</dbReference>
<evidence type="ECO:0000313" key="2">
    <source>
        <dbReference type="EMBL" id="QDS75338.1"/>
    </source>
</evidence>
<dbReference type="EMBL" id="CP042197">
    <property type="protein sequence ID" value="QDS75338.1"/>
    <property type="molecule type" value="Genomic_DNA"/>
</dbReference>
<dbReference type="InterPro" id="IPR000210">
    <property type="entry name" value="BTB/POZ_dom"/>
</dbReference>
<gene>
    <name evidence="2" type="ORF">FKW77_002047</name>
</gene>
<protein>
    <recommendedName>
        <fullName evidence="1">BTB domain-containing protein</fullName>
    </recommendedName>
</protein>
<reference evidence="2 3" key="1">
    <citation type="submission" date="2019-07" db="EMBL/GenBank/DDBJ databases">
        <title>Finished genome of Venturia effusa.</title>
        <authorList>
            <person name="Young C.A."/>
            <person name="Cox M.P."/>
            <person name="Ganley A.R.D."/>
            <person name="David W.J."/>
        </authorList>
    </citation>
    <scope>NUCLEOTIDE SEQUENCE [LARGE SCALE GENOMIC DNA]</scope>
    <source>
        <strain evidence="3">albino</strain>
    </source>
</reference>
<evidence type="ECO:0000313" key="3">
    <source>
        <dbReference type="Proteomes" id="UP000316270"/>
    </source>
</evidence>
<dbReference type="OrthoDB" id="194443at2759"/>
<dbReference type="PANTHER" id="PTHR47843:SF2">
    <property type="entry name" value="BTB DOMAIN-CONTAINING PROTEIN"/>
    <property type="match status" value="1"/>
</dbReference>
<sequence>MDSIPSCSPPERGHRPFTPLTDNTIVDLIIETENRESMFTLPRQYLVAVSPYFEKALSGKWVEARDKQIRLEEVGLSTMHMFVEWLFTRQLLMVLHGDEGPSAIDLARRAEDSGMTQSVEWLAIARKLQKGMLSLYVFGDKFDIPQLRRDAIDEMSEFLFTTGTPPQPKVVSLAYGHLPTNSPMIKLFIDAYAQVGDESHVQAARAQDIPMEFFIDVLLQMKSAFVSSYNPCDYHGHVVTKHTKSTKFLEG</sequence>
<accession>A0A517LI71</accession>
<proteinExistence type="predicted"/>
<organism evidence="2 3">
    <name type="scientific">Venturia effusa</name>
    <dbReference type="NCBI Taxonomy" id="50376"/>
    <lineage>
        <taxon>Eukaryota</taxon>
        <taxon>Fungi</taxon>
        <taxon>Dikarya</taxon>
        <taxon>Ascomycota</taxon>
        <taxon>Pezizomycotina</taxon>
        <taxon>Dothideomycetes</taxon>
        <taxon>Pleosporomycetidae</taxon>
        <taxon>Venturiales</taxon>
        <taxon>Venturiaceae</taxon>
        <taxon>Venturia</taxon>
    </lineage>
</organism>
<dbReference type="STRING" id="50376.A0A517LI71"/>
<name>A0A517LI71_9PEZI</name>
<keyword evidence="3" id="KW-1185">Reference proteome</keyword>
<dbReference type="AlphaFoldDB" id="A0A517LI71"/>
<dbReference type="InterPro" id="IPR011333">
    <property type="entry name" value="SKP1/BTB/POZ_sf"/>
</dbReference>
<dbReference type="Gene3D" id="3.30.710.10">
    <property type="entry name" value="Potassium Channel Kv1.1, Chain A"/>
    <property type="match status" value="1"/>
</dbReference>
<feature type="domain" description="BTB" evidence="1">
    <location>
        <begin position="26"/>
        <end position="95"/>
    </location>
</feature>
<dbReference type="Proteomes" id="UP000316270">
    <property type="component" value="Chromosome 13"/>
</dbReference>